<keyword evidence="2" id="KW-0808">Transferase</keyword>
<dbReference type="Pfam" id="PF03732">
    <property type="entry name" value="Retrotrans_gag"/>
    <property type="match status" value="1"/>
</dbReference>
<name>A0ABQ5CTD7_9ASTR</name>
<comment type="caution">
    <text evidence="2">The sequence shown here is derived from an EMBL/GenBank/DDBJ whole genome shotgun (WGS) entry which is preliminary data.</text>
</comment>
<protein>
    <submittedName>
        <fullName evidence="2">Reverse transcriptase domain-containing protein</fullName>
    </submittedName>
</protein>
<reference evidence="2" key="1">
    <citation type="journal article" date="2022" name="Int. J. Mol. Sci.">
        <title>Draft Genome of Tanacetum Coccineum: Genomic Comparison of Closely Related Tanacetum-Family Plants.</title>
        <authorList>
            <person name="Yamashiro T."/>
            <person name="Shiraishi A."/>
            <person name="Nakayama K."/>
            <person name="Satake H."/>
        </authorList>
    </citation>
    <scope>NUCLEOTIDE SEQUENCE</scope>
</reference>
<accession>A0ABQ5CTD7</accession>
<reference evidence="2" key="2">
    <citation type="submission" date="2022-01" db="EMBL/GenBank/DDBJ databases">
        <authorList>
            <person name="Yamashiro T."/>
            <person name="Shiraishi A."/>
            <person name="Satake H."/>
            <person name="Nakayama K."/>
        </authorList>
    </citation>
    <scope>NUCLEOTIDE SEQUENCE</scope>
</reference>
<evidence type="ECO:0000259" key="1">
    <source>
        <dbReference type="Pfam" id="PF03732"/>
    </source>
</evidence>
<gene>
    <name evidence="2" type="ORF">Tco_0910294</name>
</gene>
<sequence>MPHGMITSWEQIVLKFLDKFFPTKRTTRIRDKILRFRQSDNESLKDAWKHFQDLLHQAPHHGIKKRLLVQLFYDNMITMDKEKLNYRAHRADECDQVESHKQACLSGEDIYDDPSLLKFYQNNDIPPWVNLIRKREDEEGPDWVVRSKFEDEIVNFMMKKKYHLK</sequence>
<proteinExistence type="predicted"/>
<dbReference type="EMBL" id="BQNB010014590">
    <property type="protein sequence ID" value="GJT30019.1"/>
    <property type="molecule type" value="Genomic_DNA"/>
</dbReference>
<dbReference type="InterPro" id="IPR005162">
    <property type="entry name" value="Retrotrans_gag_dom"/>
</dbReference>
<keyword evidence="2" id="KW-0695">RNA-directed DNA polymerase</keyword>
<dbReference type="PANTHER" id="PTHR33223:SF11">
    <property type="entry name" value="ELEMENT PROTEIN, PUTATIVE-RELATED"/>
    <property type="match status" value="1"/>
</dbReference>
<evidence type="ECO:0000313" key="3">
    <source>
        <dbReference type="Proteomes" id="UP001151760"/>
    </source>
</evidence>
<feature type="domain" description="Retrotransposon gag" evidence="1">
    <location>
        <begin position="6"/>
        <end position="73"/>
    </location>
</feature>
<dbReference type="Proteomes" id="UP001151760">
    <property type="component" value="Unassembled WGS sequence"/>
</dbReference>
<organism evidence="2 3">
    <name type="scientific">Tanacetum coccineum</name>
    <dbReference type="NCBI Taxonomy" id="301880"/>
    <lineage>
        <taxon>Eukaryota</taxon>
        <taxon>Viridiplantae</taxon>
        <taxon>Streptophyta</taxon>
        <taxon>Embryophyta</taxon>
        <taxon>Tracheophyta</taxon>
        <taxon>Spermatophyta</taxon>
        <taxon>Magnoliopsida</taxon>
        <taxon>eudicotyledons</taxon>
        <taxon>Gunneridae</taxon>
        <taxon>Pentapetalae</taxon>
        <taxon>asterids</taxon>
        <taxon>campanulids</taxon>
        <taxon>Asterales</taxon>
        <taxon>Asteraceae</taxon>
        <taxon>Asteroideae</taxon>
        <taxon>Anthemideae</taxon>
        <taxon>Anthemidinae</taxon>
        <taxon>Tanacetum</taxon>
    </lineage>
</organism>
<dbReference type="PANTHER" id="PTHR33223">
    <property type="entry name" value="CCHC-TYPE DOMAIN-CONTAINING PROTEIN"/>
    <property type="match status" value="1"/>
</dbReference>
<keyword evidence="2" id="KW-0548">Nucleotidyltransferase</keyword>
<keyword evidence="3" id="KW-1185">Reference proteome</keyword>
<evidence type="ECO:0000313" key="2">
    <source>
        <dbReference type="EMBL" id="GJT30019.1"/>
    </source>
</evidence>
<dbReference type="GO" id="GO:0003964">
    <property type="term" value="F:RNA-directed DNA polymerase activity"/>
    <property type="evidence" value="ECO:0007669"/>
    <property type="project" value="UniProtKB-KW"/>
</dbReference>